<sequence>MNYDTGMALDDFHTRPVFDEDAVRRDMAAIAGDLHATAVRISGDDPDRILAAGRHAAAAGLDVWFSPFPYDLGADELVDYLTGAAERAELLRRETEREVVLVLGCEMTLFCKGFVPGEGLPGRTATMTDPRTWATEEGRAPLLAGFQRARDTQRETVAAARKLFGGRLTYASGAWEQVDWDQFDIVSVDAYRDEGNAARYAEELRAYHRFGRPVVVTEFGCCTYRGAADRGGLGWTIVTEDRTIPADYERHEAEQVLYLHELDAVFEAEGMAGSFWFTFAGFELPHRPDDPAHDLDLASYGLVAMRPDGGWEPKLAFHAVAALYGGQPAR</sequence>
<gene>
    <name evidence="1" type="ORF">SAMN05421684_1633</name>
</gene>
<evidence type="ECO:0000313" key="2">
    <source>
        <dbReference type="Proteomes" id="UP000199632"/>
    </source>
</evidence>
<dbReference type="AlphaFoldDB" id="A0A1H3MV44"/>
<protein>
    <recommendedName>
        <fullName evidence="3">Abortive infection protein</fullName>
    </recommendedName>
</protein>
<evidence type="ECO:0008006" key="3">
    <source>
        <dbReference type="Google" id="ProtNLM"/>
    </source>
</evidence>
<dbReference type="STRING" id="137265.SAMN05421684_1633"/>
<reference evidence="2" key="1">
    <citation type="submission" date="2016-10" db="EMBL/GenBank/DDBJ databases">
        <authorList>
            <person name="Varghese N."/>
            <person name="Submissions S."/>
        </authorList>
    </citation>
    <scope>NUCLEOTIDE SEQUENCE [LARGE SCALE GENOMIC DNA]</scope>
    <source>
        <strain evidence="2">DSM 44718</strain>
    </source>
</reference>
<dbReference type="InterPro" id="IPR017853">
    <property type="entry name" value="GH"/>
</dbReference>
<dbReference type="Proteomes" id="UP000199632">
    <property type="component" value="Unassembled WGS sequence"/>
</dbReference>
<dbReference type="EMBL" id="FNQB01000001">
    <property type="protein sequence ID" value="SDY80374.1"/>
    <property type="molecule type" value="Genomic_DNA"/>
</dbReference>
<keyword evidence="2" id="KW-1185">Reference proteome</keyword>
<accession>A0A1H3MV44</accession>
<proteinExistence type="predicted"/>
<organism evidence="1 2">
    <name type="scientific">Asanoa ishikariensis</name>
    <dbReference type="NCBI Taxonomy" id="137265"/>
    <lineage>
        <taxon>Bacteria</taxon>
        <taxon>Bacillati</taxon>
        <taxon>Actinomycetota</taxon>
        <taxon>Actinomycetes</taxon>
        <taxon>Micromonosporales</taxon>
        <taxon>Micromonosporaceae</taxon>
        <taxon>Asanoa</taxon>
    </lineage>
</organism>
<dbReference type="Gene3D" id="3.20.20.80">
    <property type="entry name" value="Glycosidases"/>
    <property type="match status" value="1"/>
</dbReference>
<name>A0A1H3MV44_9ACTN</name>
<dbReference type="SUPFAM" id="SSF51445">
    <property type="entry name" value="(Trans)glycosidases"/>
    <property type="match status" value="1"/>
</dbReference>
<evidence type="ECO:0000313" key="1">
    <source>
        <dbReference type="EMBL" id="SDY80374.1"/>
    </source>
</evidence>